<evidence type="ECO:0000259" key="6">
    <source>
        <dbReference type="PROSITE" id="PS50119"/>
    </source>
</evidence>
<evidence type="ECO:0000256" key="2">
    <source>
        <dbReference type="ARBA" id="ARBA00022771"/>
    </source>
</evidence>
<keyword evidence="3" id="KW-0862">Zinc</keyword>
<dbReference type="SUPFAM" id="SSF57845">
    <property type="entry name" value="B-box zinc-binding domain"/>
    <property type="match status" value="1"/>
</dbReference>
<keyword evidence="2 4" id="KW-0863">Zinc-finger</keyword>
<sequence>MDASLTCAVCLGLFREPVTLPTCSHNFCKSCLLKCAAPHLWTPTEPRSCTVSCPLCRKVSTLSRGLAALPVNTTLAEVVRLLLPSGGAKDARPGSPDCGKRRCEEHPDYRLELFCRNCERACCGRCVSLRHQGVFHSVNLLDVTFQEEKLLFFNSLKTLREINEQLVKEISDNGSNTESILKANKDAVTSAIGEAQKALDLKKQELLDMLHQQQIISKKRNEIRKATKKLHKTTVESLLKDCVKIADEYEPSSFLQAACGLNKRMKSNLELQEFCADHNDVLQIEPQCLDIQAVLDAVSTLKMTTGSKDVSKLNGSFSFKSISRTWSRGMETNENYCDQELTYLQGEMEKNPMRFVSITKMPEYQHLSYEVTYK</sequence>
<feature type="domain" description="B box-type" evidence="6">
    <location>
        <begin position="98"/>
        <end position="141"/>
    </location>
</feature>
<name>A0A8J6K906_ELECQ</name>
<dbReference type="InterPro" id="IPR013083">
    <property type="entry name" value="Znf_RING/FYVE/PHD"/>
</dbReference>
<dbReference type="Pfam" id="PF13445">
    <property type="entry name" value="zf-RING_UBOX"/>
    <property type="match status" value="1"/>
</dbReference>
<dbReference type="PROSITE" id="PS00518">
    <property type="entry name" value="ZF_RING_1"/>
    <property type="match status" value="1"/>
</dbReference>
<evidence type="ECO:0000256" key="3">
    <source>
        <dbReference type="ARBA" id="ARBA00022833"/>
    </source>
</evidence>
<dbReference type="InterPro" id="IPR000315">
    <property type="entry name" value="Znf_B-box"/>
</dbReference>
<comment type="caution">
    <text evidence="7">The sequence shown here is derived from an EMBL/GenBank/DDBJ whole genome shotgun (WGS) entry which is preliminary data.</text>
</comment>
<dbReference type="SMART" id="SM00184">
    <property type="entry name" value="RING"/>
    <property type="match status" value="1"/>
</dbReference>
<evidence type="ECO:0000313" key="8">
    <source>
        <dbReference type="Proteomes" id="UP000770717"/>
    </source>
</evidence>
<proteinExistence type="predicted"/>
<dbReference type="CDD" id="cd19756">
    <property type="entry name" value="Bbox2"/>
    <property type="match status" value="1"/>
</dbReference>
<protein>
    <submittedName>
        <fullName evidence="7">Uncharacterized protein</fullName>
    </submittedName>
</protein>
<dbReference type="Pfam" id="PF00643">
    <property type="entry name" value="zf-B_box"/>
    <property type="match status" value="1"/>
</dbReference>
<dbReference type="InterPro" id="IPR001841">
    <property type="entry name" value="Znf_RING"/>
</dbReference>
<feature type="domain" description="RING-type" evidence="5">
    <location>
        <begin position="7"/>
        <end position="57"/>
    </location>
</feature>
<dbReference type="EMBL" id="WNTK01000007">
    <property type="protein sequence ID" value="KAG9479944.1"/>
    <property type="molecule type" value="Genomic_DNA"/>
</dbReference>
<dbReference type="InterPro" id="IPR017907">
    <property type="entry name" value="Znf_RING_CS"/>
</dbReference>
<dbReference type="PANTHER" id="PTHR24103">
    <property type="entry name" value="E3 UBIQUITIN-PROTEIN LIGASE TRIM"/>
    <property type="match status" value="1"/>
</dbReference>
<evidence type="ECO:0000256" key="1">
    <source>
        <dbReference type="ARBA" id="ARBA00022723"/>
    </source>
</evidence>
<evidence type="ECO:0000313" key="7">
    <source>
        <dbReference type="EMBL" id="KAG9479944.1"/>
    </source>
</evidence>
<dbReference type="GO" id="GO:0008270">
    <property type="term" value="F:zinc ion binding"/>
    <property type="evidence" value="ECO:0007669"/>
    <property type="project" value="UniProtKB-KW"/>
</dbReference>
<dbReference type="Proteomes" id="UP000770717">
    <property type="component" value="Unassembled WGS sequence"/>
</dbReference>
<keyword evidence="1" id="KW-0479">Metal-binding</keyword>
<accession>A0A8J6K906</accession>
<reference evidence="7" key="1">
    <citation type="thesis" date="2020" institute="ProQuest LLC" country="789 East Eisenhower Parkway, Ann Arbor, MI, USA">
        <title>Comparative Genomics and Chromosome Evolution.</title>
        <authorList>
            <person name="Mudd A.B."/>
        </authorList>
    </citation>
    <scope>NUCLEOTIDE SEQUENCE</scope>
    <source>
        <strain evidence="7">HN-11 Male</strain>
        <tissue evidence="7">Kidney and liver</tissue>
    </source>
</reference>
<dbReference type="AlphaFoldDB" id="A0A8J6K906"/>
<dbReference type="InterPro" id="IPR050143">
    <property type="entry name" value="TRIM/RBCC"/>
</dbReference>
<gene>
    <name evidence="7" type="ORF">GDO78_011787</name>
</gene>
<evidence type="ECO:0000256" key="4">
    <source>
        <dbReference type="PROSITE-ProRule" id="PRU00024"/>
    </source>
</evidence>
<evidence type="ECO:0000259" key="5">
    <source>
        <dbReference type="PROSITE" id="PS50089"/>
    </source>
</evidence>
<organism evidence="7 8">
    <name type="scientific">Eleutherodactylus coqui</name>
    <name type="common">Puerto Rican coqui</name>
    <dbReference type="NCBI Taxonomy" id="57060"/>
    <lineage>
        <taxon>Eukaryota</taxon>
        <taxon>Metazoa</taxon>
        <taxon>Chordata</taxon>
        <taxon>Craniata</taxon>
        <taxon>Vertebrata</taxon>
        <taxon>Euteleostomi</taxon>
        <taxon>Amphibia</taxon>
        <taxon>Batrachia</taxon>
        <taxon>Anura</taxon>
        <taxon>Neobatrachia</taxon>
        <taxon>Hyloidea</taxon>
        <taxon>Eleutherodactylidae</taxon>
        <taxon>Eleutherodactylinae</taxon>
        <taxon>Eleutherodactylus</taxon>
        <taxon>Eleutherodactylus</taxon>
    </lineage>
</organism>
<dbReference type="SUPFAM" id="SSF57850">
    <property type="entry name" value="RING/U-box"/>
    <property type="match status" value="1"/>
</dbReference>
<dbReference type="PROSITE" id="PS50119">
    <property type="entry name" value="ZF_BBOX"/>
    <property type="match status" value="1"/>
</dbReference>
<dbReference type="Gene3D" id="3.30.160.60">
    <property type="entry name" value="Classic Zinc Finger"/>
    <property type="match status" value="1"/>
</dbReference>
<keyword evidence="8" id="KW-1185">Reference proteome</keyword>
<dbReference type="PROSITE" id="PS50089">
    <property type="entry name" value="ZF_RING_2"/>
    <property type="match status" value="1"/>
</dbReference>
<dbReference type="OrthoDB" id="252722at2759"/>
<dbReference type="InterPro" id="IPR027370">
    <property type="entry name" value="Znf-RING_euk"/>
</dbReference>
<dbReference type="Gene3D" id="3.30.40.10">
    <property type="entry name" value="Zinc/RING finger domain, C3HC4 (zinc finger)"/>
    <property type="match status" value="1"/>
</dbReference>